<reference evidence="1" key="1">
    <citation type="journal article" date="2012" name="Proc. Natl. Acad. Sci. U.S.A.">
        <title>Antigenic diversity is generated by distinct evolutionary mechanisms in African trypanosome species.</title>
        <authorList>
            <person name="Jackson A.P."/>
            <person name="Berry A."/>
            <person name="Aslett M."/>
            <person name="Allison H.C."/>
            <person name="Burton P."/>
            <person name="Vavrova-Anderson J."/>
            <person name="Brown R."/>
            <person name="Browne H."/>
            <person name="Corton N."/>
            <person name="Hauser H."/>
            <person name="Gamble J."/>
            <person name="Gilderthorp R."/>
            <person name="Marcello L."/>
            <person name="McQuillan J."/>
            <person name="Otto T.D."/>
            <person name="Quail M.A."/>
            <person name="Sanders M.J."/>
            <person name="van Tonder A."/>
            <person name="Ginger M.L."/>
            <person name="Field M.C."/>
            <person name="Barry J.D."/>
            <person name="Hertz-Fowler C."/>
            <person name="Berriman M."/>
        </authorList>
    </citation>
    <scope>NUCLEOTIDE SEQUENCE</scope>
    <source>
        <strain evidence="1">Y486</strain>
    </source>
</reference>
<sequence length="126" mass="14148">MWVPVSLRPEQLGQHRRGKQMRQQRAEGRLGGGRDVVVGMRDKTWIGMMCNGCTGTRLKASACLLFNATVIVVRPGAHNSHYVVYVVLLNIYKYTGIEMGFCWAFFFTFLDTTACLVVISRVGAIF</sequence>
<dbReference type="EMBL" id="HE573025">
    <property type="protein sequence ID" value="CCC50724.1"/>
    <property type="molecule type" value="Genomic_DNA"/>
</dbReference>
<evidence type="ECO:0000313" key="1">
    <source>
        <dbReference type="EMBL" id="CCC50724.1"/>
    </source>
</evidence>
<gene>
    <name evidence="1" type="ORF">TVY486_0905450</name>
</gene>
<name>G0U369_TRYVY</name>
<dbReference type="VEuPathDB" id="TriTrypDB:TvY486_0905450"/>
<accession>G0U369</accession>
<organism evidence="1">
    <name type="scientific">Trypanosoma vivax (strain Y486)</name>
    <dbReference type="NCBI Taxonomy" id="1055687"/>
    <lineage>
        <taxon>Eukaryota</taxon>
        <taxon>Discoba</taxon>
        <taxon>Euglenozoa</taxon>
        <taxon>Kinetoplastea</taxon>
        <taxon>Metakinetoplastina</taxon>
        <taxon>Trypanosomatida</taxon>
        <taxon>Trypanosomatidae</taxon>
        <taxon>Trypanosoma</taxon>
        <taxon>Duttonella</taxon>
    </lineage>
</organism>
<proteinExistence type="predicted"/>
<protein>
    <submittedName>
        <fullName evidence="1">Uncharacterized protein</fullName>
    </submittedName>
</protein>
<dbReference type="AlphaFoldDB" id="G0U369"/>